<feature type="domain" description="Aminotransferase class I/classII large" evidence="6">
    <location>
        <begin position="42"/>
        <end position="407"/>
    </location>
</feature>
<protein>
    <submittedName>
        <fullName evidence="7">Probable aminotransferase</fullName>
    </submittedName>
</protein>
<evidence type="ECO:0000256" key="1">
    <source>
        <dbReference type="ARBA" id="ARBA00001933"/>
    </source>
</evidence>
<comment type="similarity">
    <text evidence="2 4">Belongs to the class-I pyridoxal-phosphate-dependent aminotransferase family.</text>
</comment>
<proteinExistence type="evidence at transcript level"/>
<dbReference type="CDD" id="cd00609">
    <property type="entry name" value="AAT_like"/>
    <property type="match status" value="1"/>
</dbReference>
<dbReference type="InterPro" id="IPR015424">
    <property type="entry name" value="PyrdxlP-dep_Trfase"/>
</dbReference>
<dbReference type="NCBIfam" id="TIGR01265">
    <property type="entry name" value="tyr_nico_aTase"/>
    <property type="match status" value="1"/>
</dbReference>
<dbReference type="PANTHER" id="PTHR45744">
    <property type="entry name" value="TYROSINE AMINOTRANSFERASE"/>
    <property type="match status" value="1"/>
</dbReference>
<dbReference type="InterPro" id="IPR004839">
    <property type="entry name" value="Aminotransferase_I/II_large"/>
</dbReference>
<dbReference type="PANTHER" id="PTHR45744:SF14">
    <property type="entry name" value="TYROSINE AMINOTRANSFERASE-LIKE"/>
    <property type="match status" value="1"/>
</dbReference>
<organism evidence="7">
    <name type="scientific">Olea europaea</name>
    <name type="common">Common olive</name>
    <dbReference type="NCBI Taxonomy" id="4146"/>
    <lineage>
        <taxon>Eukaryota</taxon>
        <taxon>Viridiplantae</taxon>
        <taxon>Streptophyta</taxon>
        <taxon>Embryophyta</taxon>
        <taxon>Tracheophyta</taxon>
        <taxon>Spermatophyta</taxon>
        <taxon>Magnoliopsida</taxon>
        <taxon>eudicotyledons</taxon>
        <taxon>Gunneridae</taxon>
        <taxon>Pentapetalae</taxon>
        <taxon>asterids</taxon>
        <taxon>lamiids</taxon>
        <taxon>Lamiales</taxon>
        <taxon>Oleaceae</taxon>
        <taxon>Oleeae</taxon>
        <taxon>Olea</taxon>
    </lineage>
</organism>
<dbReference type="EMBL" id="LC128631">
    <property type="protein sequence ID" value="BAV57578.1"/>
    <property type="molecule type" value="mRNA"/>
</dbReference>
<dbReference type="GO" id="GO:0030170">
    <property type="term" value="F:pyridoxal phosphate binding"/>
    <property type="evidence" value="ECO:0007669"/>
    <property type="project" value="InterPro"/>
</dbReference>
<dbReference type="FunFam" id="3.40.640.10:FF:000048">
    <property type="entry name" value="tyrosine aminotransferase"/>
    <property type="match status" value="1"/>
</dbReference>
<dbReference type="InterPro" id="IPR015422">
    <property type="entry name" value="PyrdxlP-dep_Trfase_small"/>
</dbReference>
<dbReference type="Gene3D" id="3.40.640.10">
    <property type="entry name" value="Type I PLP-dependent aspartate aminotransferase-like (Major domain)"/>
    <property type="match status" value="1"/>
</dbReference>
<dbReference type="InterPro" id="IPR005958">
    <property type="entry name" value="TyrNic_aminoTrfase"/>
</dbReference>
<dbReference type="SUPFAM" id="SSF53383">
    <property type="entry name" value="PLP-dependent transferases"/>
    <property type="match status" value="1"/>
</dbReference>
<keyword evidence="7" id="KW-0808">Transferase</keyword>
<evidence type="ECO:0000256" key="3">
    <source>
        <dbReference type="ARBA" id="ARBA00022898"/>
    </source>
</evidence>
<sequence length="418" mass="46384">MGEESTMWNFEGDKHLNKASACTIRSFLTTVKENLNQNDDRPVIPLGHGDPSGFPSFRTAQVAEDAVVDAVRSAKFNSYSSSLGIIDARRAIAEYLSHDHPYDISPEDVFVTVGARQAIDVLITVLARPGANILLPRPGYPLYEARAVFSHLEIRHFDLLPEKAWEVDLNGLETLADDRTVAMVLVNPGNPCGNVYTHEHLQKIAETAKKLGFLIISDEAYGYLAFGSTPFVPMARFGSIVPVFTIGSLSKRWMVPGWRIGWVLTSDPNGILQKHKITECIKSYIDISADPSTIIQGALPQILKKTPESFHSKTLNLLREAADMCHARLKKIPCITYPSRPQGSMFFMVKLNLLLLKDINDDVEFCIKLAREESVIALPGAAVGLKNWLRITFAVELSSLEAGLERIKAFTLRHAKTE</sequence>
<name>A0A1C9ZQC7_OLEEU</name>
<evidence type="ECO:0000259" key="6">
    <source>
        <dbReference type="Pfam" id="PF00155"/>
    </source>
</evidence>
<dbReference type="Pfam" id="PF00155">
    <property type="entry name" value="Aminotran_1_2"/>
    <property type="match status" value="1"/>
</dbReference>
<dbReference type="GO" id="GO:0006572">
    <property type="term" value="P:L-tyrosine catabolic process"/>
    <property type="evidence" value="ECO:0007669"/>
    <property type="project" value="TreeGrafter"/>
</dbReference>
<dbReference type="PIRSF" id="PIRSF000517">
    <property type="entry name" value="Tyr_transaminase"/>
    <property type="match status" value="1"/>
</dbReference>
<evidence type="ECO:0000256" key="4">
    <source>
        <dbReference type="PIRNR" id="PIRNR000517"/>
    </source>
</evidence>
<keyword evidence="3 4" id="KW-0663">Pyridoxal phosphate</keyword>
<keyword evidence="7" id="KW-0032">Aminotransferase</keyword>
<evidence type="ECO:0000256" key="5">
    <source>
        <dbReference type="PIRSR" id="PIRSR000517-1"/>
    </source>
</evidence>
<dbReference type="InterPro" id="IPR015421">
    <property type="entry name" value="PyrdxlP-dep_Trfase_major"/>
</dbReference>
<dbReference type="GO" id="GO:0004838">
    <property type="term" value="F:L-tyrosine-2-oxoglutarate transaminase activity"/>
    <property type="evidence" value="ECO:0007669"/>
    <property type="project" value="TreeGrafter"/>
</dbReference>
<evidence type="ECO:0000256" key="2">
    <source>
        <dbReference type="ARBA" id="ARBA00007441"/>
    </source>
</evidence>
<feature type="modified residue" description="N6-(pyridoxal phosphate)lysine" evidence="5">
    <location>
        <position position="251"/>
    </location>
</feature>
<dbReference type="AlphaFoldDB" id="A0A1C9ZQC7"/>
<accession>A0A1C9ZQC7</accession>
<comment type="cofactor">
    <cofactor evidence="1 4 5">
        <name>pyridoxal 5'-phosphate</name>
        <dbReference type="ChEBI" id="CHEBI:597326"/>
    </cofactor>
</comment>
<reference evidence="7" key="1">
    <citation type="journal article" date="2016" name="Soil Sci. Plant Nutr.">
        <title>The detection of endogenous 2'-deoxymugineic acid in olives (Olea europaea L.) indicates the biosynthesis of mugineic acid family phytosiderophores in non-graminaceous plants.</title>
        <authorList>
            <person name="Suzuki M."/>
            <person name="Nozoye T."/>
            <person name="Nagasaka S."/>
            <person name="Nakanishi H."/>
            <person name="Nishizawa N.K."/>
            <person name="Mori S."/>
        </authorList>
    </citation>
    <scope>NUCLEOTIDE SEQUENCE</scope>
</reference>
<evidence type="ECO:0000313" key="7">
    <source>
        <dbReference type="EMBL" id="BAV57578.1"/>
    </source>
</evidence>
<dbReference type="Gene3D" id="3.90.1150.10">
    <property type="entry name" value="Aspartate Aminotransferase, domain 1"/>
    <property type="match status" value="1"/>
</dbReference>
<dbReference type="FunFam" id="3.90.1150.10:FF:000040">
    <property type="entry name" value="Tyrosine aminotransferase"/>
    <property type="match status" value="1"/>
</dbReference>